<proteinExistence type="predicted"/>
<evidence type="ECO:0000313" key="2">
    <source>
        <dbReference type="EMBL" id="BCZ77807.1"/>
    </source>
</evidence>
<sequence>MTAAEDKRARSIERIEDLECLARMESDQRGKPEQQGTEKDQRDGTHRAGYTDFERVSWYSTGV</sequence>
<feature type="region of interest" description="Disordered" evidence="1">
    <location>
        <begin position="19"/>
        <end position="51"/>
    </location>
</feature>
<feature type="compositionally biased region" description="Basic and acidic residues" evidence="1">
    <location>
        <begin position="19"/>
        <end position="46"/>
    </location>
</feature>
<dbReference type="Proteomes" id="UP001319874">
    <property type="component" value="Chromosome 1"/>
</dbReference>
<dbReference type="EMBL" id="AP024955">
    <property type="protein sequence ID" value="BCZ77807.1"/>
    <property type="molecule type" value="Genomic_DNA"/>
</dbReference>
<accession>A0ABN6JAB2</accession>
<evidence type="ECO:0000256" key="1">
    <source>
        <dbReference type="SAM" id="MobiDB-lite"/>
    </source>
</evidence>
<protein>
    <submittedName>
        <fullName evidence="2">Uncharacterized protein</fullName>
    </submittedName>
</protein>
<keyword evidence="3" id="KW-1185">Reference proteome</keyword>
<reference evidence="2 3" key="1">
    <citation type="journal article" date="2022" name="Front. Microbiol.">
        <title>Identification and characterization of a novel class of self-sufficient cytochrome P450 hydroxylase involved in cyclohexanecarboxylate degradation in Paraburkholderia terrae strain KU-64.</title>
        <authorList>
            <person name="Yamamoto T."/>
            <person name="Hasegawa Y."/>
            <person name="Iwaki H."/>
        </authorList>
    </citation>
    <scope>NUCLEOTIDE SEQUENCE [LARGE SCALE GENOMIC DNA]</scope>
    <source>
        <strain evidence="2 3">KU-64</strain>
    </source>
</reference>
<evidence type="ECO:0000313" key="3">
    <source>
        <dbReference type="Proteomes" id="UP001319874"/>
    </source>
</evidence>
<gene>
    <name evidence="2" type="ORF">PTKU64_14820</name>
</gene>
<organism evidence="2 3">
    <name type="scientific">Paraburkholderia terrae</name>
    <dbReference type="NCBI Taxonomy" id="311230"/>
    <lineage>
        <taxon>Bacteria</taxon>
        <taxon>Pseudomonadati</taxon>
        <taxon>Pseudomonadota</taxon>
        <taxon>Betaproteobacteria</taxon>
        <taxon>Burkholderiales</taxon>
        <taxon>Burkholderiaceae</taxon>
        <taxon>Paraburkholderia</taxon>
    </lineage>
</organism>
<name>A0ABN6JAB2_9BURK</name>